<dbReference type="InterPro" id="IPR052933">
    <property type="entry name" value="DNA_Protect_Modify"/>
</dbReference>
<protein>
    <submittedName>
        <fullName evidence="3">DEAD/DEAH box helicase family protein</fullName>
    </submittedName>
</protein>
<feature type="compositionally biased region" description="Pro residues" evidence="1">
    <location>
        <begin position="1638"/>
        <end position="1649"/>
    </location>
</feature>
<dbReference type="Pfam" id="PF00271">
    <property type="entry name" value="Helicase_C"/>
    <property type="match status" value="1"/>
</dbReference>
<feature type="compositionally biased region" description="Basic and acidic residues" evidence="1">
    <location>
        <begin position="2903"/>
        <end position="2922"/>
    </location>
</feature>
<dbReference type="InterPro" id="IPR029063">
    <property type="entry name" value="SAM-dependent_MTases_sf"/>
</dbReference>
<dbReference type="InterPro" id="IPR014001">
    <property type="entry name" value="Helicase_ATP-bd"/>
</dbReference>
<accession>A0ABW1F3F9</accession>
<comment type="caution">
    <text evidence="3">The sequence shown here is derived from an EMBL/GenBank/DDBJ whole genome shotgun (WGS) entry which is preliminary data.</text>
</comment>
<reference evidence="4" key="1">
    <citation type="journal article" date="2019" name="Int. J. Syst. Evol. Microbiol.">
        <title>The Global Catalogue of Microorganisms (GCM) 10K type strain sequencing project: providing services to taxonomists for standard genome sequencing and annotation.</title>
        <authorList>
            <consortium name="The Broad Institute Genomics Platform"/>
            <consortium name="The Broad Institute Genome Sequencing Center for Infectious Disease"/>
            <person name="Wu L."/>
            <person name="Ma J."/>
        </authorList>
    </citation>
    <scope>NUCLEOTIDE SEQUENCE [LARGE SCALE GENOMIC DNA]</scope>
    <source>
        <strain evidence="4">CGMCC 4.1469</strain>
    </source>
</reference>
<dbReference type="Gene3D" id="3.40.50.300">
    <property type="entry name" value="P-loop containing nucleotide triphosphate hydrolases"/>
    <property type="match status" value="2"/>
</dbReference>
<feature type="region of interest" description="Disordered" evidence="1">
    <location>
        <begin position="3006"/>
        <end position="3025"/>
    </location>
</feature>
<dbReference type="RefSeq" id="WP_345330248.1">
    <property type="nucleotide sequence ID" value="NZ_BAAAVH010000111.1"/>
</dbReference>
<feature type="region of interest" description="Disordered" evidence="1">
    <location>
        <begin position="2889"/>
        <end position="2931"/>
    </location>
</feature>
<dbReference type="PROSITE" id="PS51194">
    <property type="entry name" value="HELICASE_CTER"/>
    <property type="match status" value="1"/>
</dbReference>
<feature type="compositionally biased region" description="Basic and acidic residues" evidence="1">
    <location>
        <begin position="1701"/>
        <end position="1713"/>
    </location>
</feature>
<organism evidence="3 4">
    <name type="scientific">Kitasatospora aburaviensis</name>
    <dbReference type="NCBI Taxonomy" id="67265"/>
    <lineage>
        <taxon>Bacteria</taxon>
        <taxon>Bacillati</taxon>
        <taxon>Actinomycetota</taxon>
        <taxon>Actinomycetes</taxon>
        <taxon>Kitasatosporales</taxon>
        <taxon>Streptomycetaceae</taxon>
        <taxon>Kitasatospora</taxon>
    </lineage>
</organism>
<dbReference type="SMART" id="SM00490">
    <property type="entry name" value="HELICc"/>
    <property type="match status" value="1"/>
</dbReference>
<dbReference type="CDD" id="cd02440">
    <property type="entry name" value="AdoMet_MTases"/>
    <property type="match status" value="1"/>
</dbReference>
<feature type="region of interest" description="Disordered" evidence="1">
    <location>
        <begin position="1164"/>
        <end position="1186"/>
    </location>
</feature>
<dbReference type="InterPro" id="IPR001650">
    <property type="entry name" value="Helicase_C-like"/>
</dbReference>
<feature type="compositionally biased region" description="Low complexity" evidence="1">
    <location>
        <begin position="1679"/>
        <end position="1698"/>
    </location>
</feature>
<evidence type="ECO:0000313" key="3">
    <source>
        <dbReference type="EMBL" id="MFC5888731.1"/>
    </source>
</evidence>
<feature type="region of interest" description="Disordered" evidence="1">
    <location>
        <begin position="2132"/>
        <end position="2151"/>
    </location>
</feature>
<evidence type="ECO:0000259" key="2">
    <source>
        <dbReference type="PROSITE" id="PS51194"/>
    </source>
</evidence>
<feature type="compositionally biased region" description="Low complexity" evidence="1">
    <location>
        <begin position="1739"/>
        <end position="1750"/>
    </location>
</feature>
<dbReference type="PANTHER" id="PTHR41313">
    <property type="entry name" value="ADENINE-SPECIFIC METHYLTRANSFERASE"/>
    <property type="match status" value="1"/>
</dbReference>
<feature type="region of interest" description="Disordered" evidence="1">
    <location>
        <begin position="850"/>
        <end position="870"/>
    </location>
</feature>
<dbReference type="PRINTS" id="PR00507">
    <property type="entry name" value="N12N6MTFRASE"/>
</dbReference>
<dbReference type="Gene3D" id="3.40.50.150">
    <property type="entry name" value="Vaccinia Virus protein VP39"/>
    <property type="match status" value="1"/>
</dbReference>
<evidence type="ECO:0000256" key="1">
    <source>
        <dbReference type="SAM" id="MobiDB-lite"/>
    </source>
</evidence>
<feature type="domain" description="Helicase C-terminal" evidence="2">
    <location>
        <begin position="1178"/>
        <end position="1344"/>
    </location>
</feature>
<keyword evidence="3" id="KW-0547">Nucleotide-binding</keyword>
<feature type="region of interest" description="Disordered" evidence="1">
    <location>
        <begin position="1628"/>
        <end position="1750"/>
    </location>
</feature>
<name>A0ABW1F3F9_9ACTN</name>
<keyword evidence="3" id="KW-0067">ATP-binding</keyword>
<feature type="region of interest" description="Disordered" evidence="1">
    <location>
        <begin position="3108"/>
        <end position="3133"/>
    </location>
</feature>
<keyword evidence="4" id="KW-1185">Reference proteome</keyword>
<feature type="compositionally biased region" description="Low complexity" evidence="1">
    <location>
        <begin position="2442"/>
        <end position="2451"/>
    </location>
</feature>
<keyword evidence="3" id="KW-0347">Helicase</keyword>
<feature type="compositionally biased region" description="Low complexity" evidence="1">
    <location>
        <begin position="1650"/>
        <end position="1670"/>
    </location>
</feature>
<dbReference type="InterPro" id="IPR006935">
    <property type="entry name" value="Helicase/UvrB_N"/>
</dbReference>
<evidence type="ECO:0000313" key="4">
    <source>
        <dbReference type="Proteomes" id="UP001596067"/>
    </source>
</evidence>
<feature type="compositionally biased region" description="Low complexity" evidence="1">
    <location>
        <begin position="2460"/>
        <end position="2476"/>
    </location>
</feature>
<feature type="region of interest" description="Disordered" evidence="1">
    <location>
        <begin position="3179"/>
        <end position="3209"/>
    </location>
</feature>
<feature type="region of interest" description="Disordered" evidence="1">
    <location>
        <begin position="2030"/>
        <end position="2049"/>
    </location>
</feature>
<dbReference type="GO" id="GO:0004386">
    <property type="term" value="F:helicase activity"/>
    <property type="evidence" value="ECO:0007669"/>
    <property type="project" value="UniProtKB-KW"/>
</dbReference>
<dbReference type="Pfam" id="PF04851">
    <property type="entry name" value="ResIII"/>
    <property type="match status" value="1"/>
</dbReference>
<feature type="compositionally biased region" description="Pro residues" evidence="1">
    <location>
        <begin position="3187"/>
        <end position="3209"/>
    </location>
</feature>
<feature type="compositionally biased region" description="Low complexity" evidence="1">
    <location>
        <begin position="3112"/>
        <end position="3125"/>
    </location>
</feature>
<feature type="region of interest" description="Disordered" evidence="1">
    <location>
        <begin position="1583"/>
        <end position="1605"/>
    </location>
</feature>
<dbReference type="SMART" id="SM00487">
    <property type="entry name" value="DEXDc"/>
    <property type="match status" value="1"/>
</dbReference>
<dbReference type="SUPFAM" id="SSF53335">
    <property type="entry name" value="S-adenosyl-L-methionine-dependent methyltransferases"/>
    <property type="match status" value="1"/>
</dbReference>
<dbReference type="InterPro" id="IPR027417">
    <property type="entry name" value="P-loop_NTPase"/>
</dbReference>
<dbReference type="SUPFAM" id="SSF52540">
    <property type="entry name" value="P-loop containing nucleoside triphosphate hydrolases"/>
    <property type="match status" value="2"/>
</dbReference>
<dbReference type="PANTHER" id="PTHR41313:SF1">
    <property type="entry name" value="DNA METHYLASE ADENINE-SPECIFIC DOMAIN-CONTAINING PROTEIN"/>
    <property type="match status" value="1"/>
</dbReference>
<feature type="compositionally biased region" description="Low complexity" evidence="1">
    <location>
        <begin position="2889"/>
        <end position="2900"/>
    </location>
</feature>
<keyword evidence="3" id="KW-0378">Hydrolase</keyword>
<feature type="region of interest" description="Disordered" evidence="1">
    <location>
        <begin position="2429"/>
        <end position="2477"/>
    </location>
</feature>
<dbReference type="Proteomes" id="UP001596067">
    <property type="component" value="Unassembled WGS sequence"/>
</dbReference>
<proteinExistence type="predicted"/>
<sequence>MWRLVEGLGFDGGEVLEPGCGSGHFIGFAPDGARMTGIEVDPTTSAITKLLYPDAVVRREGFEKTRVPEGHFDLVVGNVPFGRYEVADLVHNKGNHNIHTHFLLKSLHLVREGGLVAVLTSRHTMDGAGNKARAAREEMADLADLVGAVRLPDHAHRSAAGTEVVTDLLLFRRRPAGERGQKGHKGIKEGSRAHREDGKIPEYPAWTQTGSVTLKHPNNEPEDFAVNRYFVDNPDRVLGEWMITMREHGPQLTVVGDAELPTAFANAVEQLREAGTEAGLRQTAGTGAVRLSRLLEPGENRPEGHLQAEPDGTFTQVRDHQVWVYRPPATQAEELRALLQLRDTAAAVRHANVEDARTGTESSARTLELRERLNQEYDSYVAAYGPINRSTWSEQQRTDKKTGKARTIKVRKRPPMGGFNKDPQAGEVTSLEIYDPVSGTARKSAIFIKSTAKHRTPPERVASAADALAIALDTKARADLDEIARLLGTDREDAREQLAGQRLAFEEPFTLKRTMAAAADYLSGNVRVKLRLAQEAAELEPERFAANVAALLEVQPRDLVPGEIRAQLGAVWIPPSDIQAFAREISGSNEIEVKLKARTTWSVTGGTRSGVAATQQWGTDRRPFTELLTSLLTNGAIRVVDELPDGSKVFNAKATEAAKAKATAIQSRFRSWVWEDPERAKRLAADYNERFNCLVKRSYAGSRVEVPGLSPAFKLRDHQHEAIARIKQEPAVLLAHEVGAGKTAVMIAGMMELRRTGQVNKPMVVVPNHMLLQFRDDWKRLYPDADILTASSDDLTGRKRSEFIARAAHRDVDAVIVTQTAFEAIPMSAAWQEKYIAREVRVMEEALEEAKADEESAKSKGEASRHRRTVKKLETQLSNAKAALEKRIAVLSDQATLTFEQLGVDFVCVDEAHMYKNLRTLSSIPDARIEGSGRASDLHMKLEWLRENTASGRVAVFATATPIANSITEAYTMQRYLRPDRLDAAGVTTFDWWAGTFGEIVNTVELKPSGSGFRAKARFAKFQNVPEMLSLFQDFADVKLVEDLGLKLPAKRGGKPEVIAVEASPAQLAFIQDLEVRAELVTAGRVEPKDDNMLRIVTDGRKAALDIRMVDPTGPADTDNKVMAAAGQIFEIWQETKDRVYPVSEDDPTEHPVPGALQLVFCDLGTPSGDDHGKGSEDSDDPDEETDWDLLLGGTDREIPRWSAYETLREELVERGMPREKIKFIHEARNDQEKEELFEAARTGRIAVLIGSTSKMGAGTNVQDRAVALHHLDAPWRPADVEQRNGRVERQGNLNPEIRILNYVAKGTLDAFMWGVLERKAFFIKQIMKGDINQRVVDDIGSANPDFTELKAIASGNPYLLEMNTVGRLYQSMLDESAAHHQMQASLKDGIEHREREIQRGQRLISATRAALALRTDTISGDAFQLQVQDRTYTKYAEAGPALAEAVEALARQYKTTLRRPERTVLGHFGGFPVVAEFGWGMFSSWGFHLTLDDVPTTGETYVPSTELTAKHGGAMVGRLRTQIENLPKVITRAEQAVEKAEKENARARPLVGAVFAGEERLEALRYLNEVLQKTIEVFSEKVDEPPRHAAEPASEAEAATRQQQDAAYKEWCERLEAQELQLEAGRQQLAAADAEAEPPPAAVPPSTPAPESADAAVGTPEGPAAEAAPAAPPPPVALPDEPAAAPEADTARPDTPAGAEAERPQVEPDRADSVALPVEPAAPSVPTPQPEVVPEKSGGPAAPAEPVGGPAVVVAEPDAEVPDRARKLAQAAWRTRVRRFAEERREAPERAREFGHWYIAQGWESPKYAPLAELFDQWLEANPRPVTELERALGLQGTEMYLGYSGRFDGDYDIQAADGGLYVMRQPSLVHNRTRFSVRYVPDPDWPTNTDAVATVDTVEEVMAAVRRHVEKRAVLAPPAAEQEELFAVPAAALPSPPAAAPPTPAARVASDRPIGVTRIEVDGHQALIRLGRGGVREDRHGQYWVSCDCPAEGSARIVHRNAQEDDTSWCRTRGDAYKLLMWHAAGERGPAPADSPKPTTIDLTPVRSWTPLPGEDLRLGAPGEWHYLGTTIVLDSGLHSAEYKGRAVHGLELADVVDQLNALHGQTAQRETSGPAIAGQAVAVVAAPAETEPPAAEPERPSVEWDGEGLEPTGELVRCSGYLYQLTGVCVGTPEEFWCAKRLPLENDAYASHIDGGLSVPTRAKALAWAEAEGAERRAHRNAWERHPALVRPLPFSNTPVITELEPGYERVVQFGSEFRLFTSGKRVEAASAQSAPGNKYAFLLYGGKKRAAALSNIQLAAFTAVPSDALTLVGPHPRTEDHCVYCGPGTSNGRAKTEKAEVAVAGADPVRVCVPGHIQFTGLVPVELLTGRTPDERNAVIRQYVQAVGGLAEMPVPLQQAEPEATVEPDPESAALFALPDSVVTAAPARSHSSRRGTRAIGTAAGRAAEPEREPSAEAAASEPAAQPPAEAADQARELVLPKWMSCEDAAVICGYCNTGEVGSGVLSEHEDQAAADHYAELHLQWHQERGTGRFTDPFMDERAEGLLWSQAQAEVVAQAVSEELYRTHDGYVVVREGSRGEGRPVRHQRVSGLVGAGLLEEVPVPGSGRTLVRATADGRTALRLWQLVRPIPISKAGELERLPVLYDGDQHHRIASGASRGYYGNQAQQLLFNLRKEVTDPKEKAALRKRVDSLMRNLLVRPHAEGLGRPREPQRPAPALPLDDSDLRAVLLSLGDGTFARLATAVVRGDVRPWLRDQKDSARTVRAGARADGAPGAPAYDDLQQVERGISVRVVTPDEVRGGLVTWGEVAELVFRRLPADQAAALSAVGETYRSAWERRAATRVLYDAVQQASVAAVTAVLDGPVLREAPRLLGRTARSELQAAAVAAPASPVLEGPEASRPETKSTPERQPRRFELAEEEDLTMPDDRALEPDIWDRMAEESVLAEQAAPAATPAAAPAGERYSIFDDPNFEVVESKQVGPTVYVRGFWRGSEEESVWAHREDGSEELMNSAGEGRPRDAYSAMTRPGAPTALADQLAAEASLASDQAREDERWERKKEVMEYQSNLEATEWALAEGDISPAEYDQDMRVLREDARRLGLPDPLMAGSTSAPGLAAAAAPPAPSGVPVEEVGREEYEAAVRSLQQDLLSRLITRAQYDEHLAALQPVADRLARGEADSVPAPRPETASPPAPTASVAPPRPQFPPMPTVPPTVPAAAAAAGESWVQAVAGLEPALREAGAGEEAVGAVTESLRVLAENVDVGRELGATPLNGAVPAGLDDLGRAMREVEREGGWYTALPVWSQLQAVHQAAVGVWSAVSSAVGAESRLASADQRIVRVLQGVSAAACRSISRSASNMASELTRRGAGGTPVWRGLRSLSRHAERLAAGALGRSPDPLTVRERERREAAVVTAARQDRAERLVPRYSGRLAATDGSRRVGAAFLVWAASRMGRELVSSGHPRVAALRRAWKSLPPADLPAGAASGVRPYDQVAQAAGALAEAARESGRFESADVQALTALAGAAQAHTRALAATANTAVPRAAVRPAPYASRLGAEGGSLLVTDAFLAWRGTAMGQELCDSQHPRVASLRRAWQTLPPADLPQGPASGVRPYLQVAEDTRALADAARASGRFAEGDVLVLAALAVAAEQHCGRLAVTAGVPVPDGSSRPAPSAALQQGQQVAAQPLVQSVGASVRV</sequence>
<feature type="compositionally biased region" description="Basic and acidic residues" evidence="1">
    <location>
        <begin position="850"/>
        <end position="864"/>
    </location>
</feature>
<gene>
    <name evidence="3" type="ORF">ACFP0N_27565</name>
</gene>
<dbReference type="EMBL" id="JBHSOD010000044">
    <property type="protein sequence ID" value="MFC5888731.1"/>
    <property type="molecule type" value="Genomic_DNA"/>
</dbReference>